<dbReference type="Proteomes" id="UP000284684">
    <property type="component" value="Unassembled WGS sequence"/>
</dbReference>
<feature type="region of interest" description="Disordered" evidence="1">
    <location>
        <begin position="231"/>
        <end position="262"/>
    </location>
</feature>
<dbReference type="AlphaFoldDB" id="A0A423GNL5"/>
<feature type="compositionally biased region" description="Polar residues" evidence="1">
    <location>
        <begin position="303"/>
        <end position="312"/>
    </location>
</feature>
<feature type="region of interest" description="Disordered" evidence="1">
    <location>
        <begin position="686"/>
        <end position="705"/>
    </location>
</feature>
<name>A0A423GNL5_9PSED</name>
<organism evidence="2 3">
    <name type="scientific">Pseudomonas brassicacearum</name>
    <dbReference type="NCBI Taxonomy" id="930166"/>
    <lineage>
        <taxon>Bacteria</taxon>
        <taxon>Pseudomonadati</taxon>
        <taxon>Pseudomonadota</taxon>
        <taxon>Gammaproteobacteria</taxon>
        <taxon>Pseudomonadales</taxon>
        <taxon>Pseudomonadaceae</taxon>
        <taxon>Pseudomonas</taxon>
    </lineage>
</organism>
<accession>A0A423GNL5</accession>
<evidence type="ECO:0000256" key="1">
    <source>
        <dbReference type="SAM" id="MobiDB-lite"/>
    </source>
</evidence>
<gene>
    <name evidence="2" type="ORF">BK658_19650</name>
</gene>
<comment type="caution">
    <text evidence="2">The sequence shown here is derived from an EMBL/GenBank/DDBJ whole genome shotgun (WGS) entry which is preliminary data.</text>
</comment>
<reference evidence="2 3" key="1">
    <citation type="submission" date="2016-10" db="EMBL/GenBank/DDBJ databases">
        <title>Comparative genome analysis of multiple Pseudomonas spp. focuses on biocontrol and plant growth promoting traits.</title>
        <authorList>
            <person name="Tao X.-Y."/>
            <person name="Taylor C.G."/>
        </authorList>
    </citation>
    <scope>NUCLEOTIDE SEQUENCE [LARGE SCALE GENOMIC DNA]</scope>
    <source>
        <strain evidence="2 3">37D10</strain>
    </source>
</reference>
<proteinExistence type="predicted"/>
<sequence>MNIREGSRNERTITGALLSSKNNAGMNLAKVLHQDAPYTKEAAYRDLAKQACEDLYRDKANVVLNDTTNHGKRLREHAINLFILSKENEVKKSASYTAAFSAFQKAVDAYEKVGEKDYSSTCNVSSSGGYKANTDIEKAIDKVVKENLGVFDTAAGTMHDMYLRDGLPKAEGRRLGLTLDEQSMVNSSFCGNATSAANSALSDQLNLFVKEGGGVGLTHFVSAMLNQLDLGADPTGRRSKESKPPTAGPLRDGNGAGSAVRDIIQNGGGASVGDINVNLDGLSKMADVQAKALDIIAQLIGGRNSSPNNPTTDALPDDRGRAHLQPNGSLTPSPAKRDAASQDPLKSVGGLPTESIGNRFTLNDARQGKLIELGKFEIPGSKLNVSSAPPKVASESTLKEGVGTFGPTGTHATATTVDKLGVPPQVISSDKVTSSDVAGKGPAAPTASIVVPNASPIPLLESTLLSDVFQPAVRAKNNPQLTRAHDELDTGAQKISNNEVRLPSTVGNTATVPAASRLVSAAGTLEASIAGLSGGMALDASSVGDGKSTYLGQASLSWWSGKLPSLELKPELMPQRAPEPVGLLRYKGEPTSAGKAFLANIASGIQSLSADAQTLKNYIKGGRNPSQAKADSSDEKEAKTFRIFAEAKKQSPEFVRRVEKLFGEYNGTSAVRFAGMSATDNTFISSLGGSTSVAGNPKRESVSST</sequence>
<feature type="region of interest" description="Disordered" evidence="1">
    <location>
        <begin position="301"/>
        <end position="360"/>
    </location>
</feature>
<dbReference type="EMBL" id="MOBI01000021">
    <property type="protein sequence ID" value="ROM93876.1"/>
    <property type="molecule type" value="Genomic_DNA"/>
</dbReference>
<evidence type="ECO:0000313" key="3">
    <source>
        <dbReference type="Proteomes" id="UP000284684"/>
    </source>
</evidence>
<protein>
    <submittedName>
        <fullName evidence="2">Uncharacterized protein</fullName>
    </submittedName>
</protein>
<evidence type="ECO:0000313" key="2">
    <source>
        <dbReference type="EMBL" id="ROM93876.1"/>
    </source>
</evidence>